<name>A0A9E5JT64_9GAMM</name>
<feature type="compositionally biased region" description="Basic and acidic residues" evidence="1">
    <location>
        <begin position="659"/>
        <end position="673"/>
    </location>
</feature>
<dbReference type="InterPro" id="IPR012434">
    <property type="entry name" value="DUF1631"/>
</dbReference>
<organism evidence="2 3">
    <name type="scientific">Pseudomaricurvus hydrocarbonicus</name>
    <dbReference type="NCBI Taxonomy" id="1470433"/>
    <lineage>
        <taxon>Bacteria</taxon>
        <taxon>Pseudomonadati</taxon>
        <taxon>Pseudomonadota</taxon>
        <taxon>Gammaproteobacteria</taxon>
        <taxon>Cellvibrionales</taxon>
        <taxon>Cellvibrionaceae</taxon>
        <taxon>Pseudomaricurvus</taxon>
    </lineage>
</organism>
<dbReference type="Pfam" id="PF07793">
    <property type="entry name" value="DUF1631"/>
    <property type="match status" value="1"/>
</dbReference>
<sequence>MRSAQVSLARLPAPVHRVREKATALLQQTLTSLFSGADDALFDLADKATSNQDQNIYFEAMREVRLKRRETEQHFFAQLDRAYTALSRAIPEEAADTSLATNDLKLVDNTLEFQVAVESMTAKALTSCAEGAQHIALRLNSLVPAKVYQMNNPVGPDVLCKSFLSVIEPLEVDIKAKLVLLKLFDKAVMAQLSKIYQILNSVLIQQNVLPSLAIHDSSQQRQTNTSAQRSASANGQQGAGTAQTAAVQAPVLEQLRGLLTPGESEMPAQAGGGVAALNKTAGPQVPAGDAAVGAPSSSGATGVEGEPLALSVTELAELLTALQYQPMTNSGAQHLLDATQLTQLLQRSAKAKTCVSSEDQDVMNLIYMLFQFILDDRSLATSMQRQLARLQIPLLKVAIVDKSFFIRAGHPARRLLNELATAALGWQEPDKGIQEDPLFKKVVSIIEVVIADFEDDAAIFDALLTDFLAFTEKERRRADVLEKRTVDAEGGKAKSEFVRSQVSEQIDAIVQGRELPACVSIILDGPWHNVMFITLLKCGSDTEAWQAVSQVVDDLVWSVTAILDAPARKRFMGMLPGLLKNLRKGFEEISYNPLEMNKLLQQLEAEHLRRMRAPLGQPPVASAIDVAAPDARHAAGKAGDPGSIDPVNAGFSVASPVTDKPELRSSEPPERKAGGPGRGDSKPAQPTRPEKSVIMDGDGSKSSQPDSEVSAAWLGQVDRFAQGAWFEVAEPGQPVFRCRLAAVMKAVDKFIFVNRSGMKVAEKSRKELARALETKVFRALDDGMLFDRALESVIGNLRETRSK</sequence>
<accession>A0A9E5JT64</accession>
<comment type="caution">
    <text evidence="2">The sequence shown here is derived from an EMBL/GenBank/DDBJ whole genome shotgun (WGS) entry which is preliminary data.</text>
</comment>
<keyword evidence="3" id="KW-1185">Reference proteome</keyword>
<evidence type="ECO:0000313" key="3">
    <source>
        <dbReference type="Proteomes" id="UP000787472"/>
    </source>
</evidence>
<evidence type="ECO:0000256" key="1">
    <source>
        <dbReference type="SAM" id="MobiDB-lite"/>
    </source>
</evidence>
<feature type="region of interest" description="Disordered" evidence="1">
    <location>
        <begin position="631"/>
        <end position="708"/>
    </location>
</feature>
<protein>
    <submittedName>
        <fullName evidence="2">DUF1631 domain-containing protein</fullName>
    </submittedName>
</protein>
<gene>
    <name evidence="2" type="ORF">G8770_06110</name>
</gene>
<evidence type="ECO:0000313" key="2">
    <source>
        <dbReference type="EMBL" id="NHO65113.1"/>
    </source>
</evidence>
<reference evidence="2" key="1">
    <citation type="submission" date="2020-03" db="EMBL/GenBank/DDBJ databases">
        <authorList>
            <person name="Guo F."/>
        </authorList>
    </citation>
    <scope>NUCLEOTIDE SEQUENCE</scope>
    <source>
        <strain evidence="2">JCM 30134</strain>
    </source>
</reference>
<dbReference type="EMBL" id="JAAONZ010000003">
    <property type="protein sequence ID" value="NHO65113.1"/>
    <property type="molecule type" value="Genomic_DNA"/>
</dbReference>
<dbReference type="AlphaFoldDB" id="A0A9E5JT64"/>
<dbReference type="Proteomes" id="UP000787472">
    <property type="component" value="Unassembled WGS sequence"/>
</dbReference>
<proteinExistence type="predicted"/>
<dbReference type="RefSeq" id="WP_167183279.1">
    <property type="nucleotide sequence ID" value="NZ_JAAONZ010000003.1"/>
</dbReference>
<feature type="compositionally biased region" description="Low complexity" evidence="1">
    <location>
        <begin position="226"/>
        <end position="243"/>
    </location>
</feature>
<feature type="region of interest" description="Disordered" evidence="1">
    <location>
        <begin position="219"/>
        <end position="243"/>
    </location>
</feature>